<name>A0A373F8T5_COMTE</name>
<dbReference type="AlphaFoldDB" id="A0A373F8T5"/>
<dbReference type="InterPro" id="IPR021496">
    <property type="entry name" value="DUF3150"/>
</dbReference>
<evidence type="ECO:0000313" key="2">
    <source>
        <dbReference type="Proteomes" id="UP000261948"/>
    </source>
</evidence>
<accession>A0A373F8T5</accession>
<proteinExistence type="predicted"/>
<dbReference type="EMBL" id="QURR01000037">
    <property type="protein sequence ID" value="RGE40420.1"/>
    <property type="molecule type" value="Genomic_DNA"/>
</dbReference>
<dbReference type="OrthoDB" id="8900573at2"/>
<keyword evidence="2" id="KW-1185">Reference proteome</keyword>
<dbReference type="Proteomes" id="UP000261948">
    <property type="component" value="Unassembled WGS sequence"/>
</dbReference>
<organism evidence="1 2">
    <name type="scientific">Comamonas testosteroni</name>
    <name type="common">Pseudomonas testosteroni</name>
    <dbReference type="NCBI Taxonomy" id="285"/>
    <lineage>
        <taxon>Bacteria</taxon>
        <taxon>Pseudomonadati</taxon>
        <taxon>Pseudomonadota</taxon>
        <taxon>Betaproteobacteria</taxon>
        <taxon>Burkholderiales</taxon>
        <taxon>Comamonadaceae</taxon>
        <taxon>Comamonas</taxon>
    </lineage>
</organism>
<gene>
    <name evidence="1" type="ORF">DZC30_20370</name>
</gene>
<comment type="caution">
    <text evidence="1">The sequence shown here is derived from an EMBL/GenBank/DDBJ whole genome shotgun (WGS) entry which is preliminary data.</text>
</comment>
<evidence type="ECO:0000313" key="1">
    <source>
        <dbReference type="EMBL" id="RGE40420.1"/>
    </source>
</evidence>
<dbReference type="Pfam" id="PF11348">
    <property type="entry name" value="DUF3150"/>
    <property type="match status" value="1"/>
</dbReference>
<protein>
    <submittedName>
        <fullName evidence="1">DUF3150 domain-containing protein</fullName>
    </submittedName>
</protein>
<sequence>MVSFYRKDFTMDNITTVSTHDVVCFVLETHLWSGRIQLRAEDLKKFSSTNTSLPDAALASLGSVKICDPQVTRTFEQLKREAKAVLEAAGLPLFKARAVPTHRHAEIRAKLDDIKSRFEYESKKLLATYTTKVSEWRGKWLKENPGYGHLLDRIPSAESVFGRLSFEYHDYRVEPPKGVYDDEGGSEFTTKLSGLRGELYKEAATEAITLMESCMDKAGCQREYITPKTLGPFKRIAERFRDFQNVDPSAIAAAELIEATVTQAMTFAQSEKNNRISDGALMIVLSMAQTFANPATAARLAEKSRAVGSTEVIAELLELGGVSGSTVIKTLVTATENRAEQVTSSASTPQAIVKLEPEVDIALPVDVEVNGQYVEVIAQPVKPALQVSDVDMFEASLGQPMKRRGSDAATDVLTHLVGLAKANQIEVIDVQEEKVTANTDSTPVVEEVKAKPINVGANTLTAASLQDIFSF</sequence>
<reference evidence="1 2" key="1">
    <citation type="submission" date="2018-08" db="EMBL/GenBank/DDBJ databases">
        <title>Comamonas testosteroni strain SWCO2.</title>
        <authorList>
            <person name="Jiang N."/>
            <person name="Zhang X.Z."/>
        </authorList>
    </citation>
    <scope>NUCLEOTIDE SEQUENCE [LARGE SCALE GENOMIC DNA]</scope>
    <source>
        <strain evidence="1 2">SWCO2</strain>
    </source>
</reference>